<gene>
    <name evidence="2" type="ORF">UX06_C0032G0002</name>
</gene>
<reference evidence="2 3" key="1">
    <citation type="journal article" date="2015" name="Nature">
        <title>rRNA introns, odd ribosomes, and small enigmatic genomes across a large radiation of phyla.</title>
        <authorList>
            <person name="Brown C.T."/>
            <person name="Hug L.A."/>
            <person name="Thomas B.C."/>
            <person name="Sharon I."/>
            <person name="Castelle C.J."/>
            <person name="Singh A."/>
            <person name="Wilkins M.J."/>
            <person name="Williams K.H."/>
            <person name="Banfield J.F."/>
        </authorList>
    </citation>
    <scope>NUCLEOTIDE SEQUENCE [LARGE SCALE GENOMIC DNA]</scope>
</reference>
<organism evidence="2 3">
    <name type="scientific">Candidatus Giovannonibacteria bacterium GW2011_GWA2_45_21</name>
    <dbReference type="NCBI Taxonomy" id="1618649"/>
    <lineage>
        <taxon>Bacteria</taxon>
        <taxon>Candidatus Giovannoniibacteriota</taxon>
    </lineage>
</organism>
<dbReference type="InterPro" id="IPR023214">
    <property type="entry name" value="HAD_sf"/>
</dbReference>
<evidence type="ECO:0000313" key="2">
    <source>
        <dbReference type="EMBL" id="KKU03862.1"/>
    </source>
</evidence>
<dbReference type="SUPFAM" id="SSF56784">
    <property type="entry name" value="HAD-like"/>
    <property type="match status" value="1"/>
</dbReference>
<accession>A0A0G1M6Y2</accession>
<dbReference type="Pfam" id="PF13419">
    <property type="entry name" value="HAD_2"/>
    <property type="match status" value="1"/>
</dbReference>
<dbReference type="EMBL" id="LCKT01000032">
    <property type="protein sequence ID" value="KKU03862.1"/>
    <property type="molecule type" value="Genomic_DNA"/>
</dbReference>
<dbReference type="CDD" id="cd01427">
    <property type="entry name" value="HAD_like"/>
    <property type="match status" value="1"/>
</dbReference>
<dbReference type="Proteomes" id="UP000034696">
    <property type="component" value="Unassembled WGS sequence"/>
</dbReference>
<dbReference type="InterPro" id="IPR041492">
    <property type="entry name" value="HAD_2"/>
</dbReference>
<evidence type="ECO:0000313" key="3">
    <source>
        <dbReference type="Proteomes" id="UP000034696"/>
    </source>
</evidence>
<sequence>MIEKLVSNKRIIFFDGDGTLWYPKKTKWTIKPHLIYTHLNMKPGDYLKHLVLTPQILKTIKSLKKRRILLIVLSTHPHKRLEADMHLNNKIKHFGLDEIFDHIYSARPFPWGKGKVMESVLRKLRMPKSQTLLVGDSYIYDYLSARKVGIDCILLKTPYLQIPKGRKVPHMVKKWKELI</sequence>
<proteinExistence type="predicted"/>
<dbReference type="AlphaFoldDB" id="A0A0G1M6Y2"/>
<dbReference type="Gene3D" id="3.40.50.1000">
    <property type="entry name" value="HAD superfamily/HAD-like"/>
    <property type="match status" value="1"/>
</dbReference>
<evidence type="ECO:0000256" key="1">
    <source>
        <dbReference type="ARBA" id="ARBA00022801"/>
    </source>
</evidence>
<dbReference type="InterPro" id="IPR051540">
    <property type="entry name" value="S-2-haloacid_dehalogenase"/>
</dbReference>
<name>A0A0G1M6Y2_9BACT</name>
<dbReference type="GO" id="GO:0016787">
    <property type="term" value="F:hydrolase activity"/>
    <property type="evidence" value="ECO:0007669"/>
    <property type="project" value="UniProtKB-KW"/>
</dbReference>
<comment type="caution">
    <text evidence="2">The sequence shown here is derived from an EMBL/GenBank/DDBJ whole genome shotgun (WGS) entry which is preliminary data.</text>
</comment>
<protein>
    <submittedName>
        <fullName evidence="2">Uncharacterized protein</fullName>
    </submittedName>
</protein>
<dbReference type="PANTHER" id="PTHR43316">
    <property type="entry name" value="HYDROLASE, HALOACID DELAHOGENASE-RELATED"/>
    <property type="match status" value="1"/>
</dbReference>
<dbReference type="InterPro" id="IPR036412">
    <property type="entry name" value="HAD-like_sf"/>
</dbReference>
<keyword evidence="1" id="KW-0378">Hydrolase</keyword>